<dbReference type="InterPro" id="IPR041667">
    <property type="entry name" value="Cupin_8"/>
</dbReference>
<name>A0ABR1FT32_AURAN</name>
<organism evidence="3 4">
    <name type="scientific">Aureococcus anophagefferens</name>
    <name type="common">Harmful bloom alga</name>
    <dbReference type="NCBI Taxonomy" id="44056"/>
    <lineage>
        <taxon>Eukaryota</taxon>
        <taxon>Sar</taxon>
        <taxon>Stramenopiles</taxon>
        <taxon>Ochrophyta</taxon>
        <taxon>Pelagophyceae</taxon>
        <taxon>Pelagomonadales</taxon>
        <taxon>Pelagomonadaceae</taxon>
        <taxon>Aureococcus</taxon>
    </lineage>
</organism>
<evidence type="ECO:0000256" key="1">
    <source>
        <dbReference type="SAM" id="MobiDB-lite"/>
    </source>
</evidence>
<accession>A0ABR1FT32</accession>
<feature type="region of interest" description="Disordered" evidence="1">
    <location>
        <begin position="489"/>
        <end position="517"/>
    </location>
</feature>
<dbReference type="Proteomes" id="UP001363151">
    <property type="component" value="Unassembled WGS sequence"/>
</dbReference>
<evidence type="ECO:0000313" key="3">
    <source>
        <dbReference type="EMBL" id="KAK7237739.1"/>
    </source>
</evidence>
<dbReference type="InterPro" id="IPR050910">
    <property type="entry name" value="JMJD6_ArgDemeth/LysHydrox"/>
</dbReference>
<protein>
    <submittedName>
        <fullName evidence="3">Histone arginine demethylase</fullName>
    </submittedName>
</protein>
<dbReference type="Gene3D" id="2.60.120.650">
    <property type="entry name" value="Cupin"/>
    <property type="match status" value="1"/>
</dbReference>
<comment type="caution">
    <text evidence="3">The sequence shown here is derived from an EMBL/GenBank/DDBJ whole genome shotgun (WGS) entry which is preliminary data.</text>
</comment>
<sequence length="517" mass="56372">MESLEVDNEVDADPIADQPMADRLAHPFGVEPEGNAWCCAGTSVAAARSPGLGRIALLDDALIVNELLAWVDGASLCGLCVASGALRCYASLEDLWKGIYLRRCGASGAPLRYAMGSWKCTTLGRARRAVSRRVFSDVLYHPHRLARGEPLGRTLDRDDVGACARERAASLTTERFVADYEAAGVPVVIEGGCAADAAKPLWDRGELVRRFGDRRFHVGGYEFALREFLSYAADNGDDQPLYLFDKRFGEAAPELLDAYAPAPYFDDDLFGLLDDEGDAKRPDWRWIIVGGERSGSAWHKDPNGTSAWNATLRGRKRWLFFPPKTTPPGVRPSADGLDLVAPLSLAEWAHAFYAEARAHPHFVEAHTGPGDVVFVPRGWWHSVVNLDDFNVALTHNFCSPRGLASTLRLLRDAPHLVSGIVRDERLDECDDLDENAKRAVVGAALHDRFAAALRRHRPAALDAAEAQLAAPTTLWAKLTAARDNADLVCAGTRPEPPPKKRAKATPEASGFSFNFGA</sequence>
<feature type="domain" description="JmjC" evidence="2">
    <location>
        <begin position="251"/>
        <end position="414"/>
    </location>
</feature>
<proteinExistence type="predicted"/>
<dbReference type="EMBL" id="JBBJCI010000240">
    <property type="protein sequence ID" value="KAK7237739.1"/>
    <property type="molecule type" value="Genomic_DNA"/>
</dbReference>
<dbReference type="InterPro" id="IPR003347">
    <property type="entry name" value="JmjC_dom"/>
</dbReference>
<dbReference type="Pfam" id="PF13621">
    <property type="entry name" value="Cupin_8"/>
    <property type="match status" value="1"/>
</dbReference>
<evidence type="ECO:0000313" key="4">
    <source>
        <dbReference type="Proteomes" id="UP001363151"/>
    </source>
</evidence>
<keyword evidence="4" id="KW-1185">Reference proteome</keyword>
<dbReference type="PANTHER" id="PTHR12480">
    <property type="entry name" value="ARGININE DEMETHYLASE AND LYSYL-HYDROXYLASE JMJD"/>
    <property type="match status" value="1"/>
</dbReference>
<dbReference type="PROSITE" id="PS51184">
    <property type="entry name" value="JMJC"/>
    <property type="match status" value="1"/>
</dbReference>
<reference evidence="3 4" key="1">
    <citation type="submission" date="2024-03" db="EMBL/GenBank/DDBJ databases">
        <title>Aureococcus anophagefferens CCMP1851 and Kratosvirus quantuckense: Draft genome of a second virus-susceptible host strain in the model system.</title>
        <authorList>
            <person name="Chase E."/>
            <person name="Truchon A.R."/>
            <person name="Schepens W."/>
            <person name="Wilhelm S.W."/>
        </authorList>
    </citation>
    <scope>NUCLEOTIDE SEQUENCE [LARGE SCALE GENOMIC DNA]</scope>
    <source>
        <strain evidence="3 4">CCMP1851</strain>
    </source>
</reference>
<evidence type="ECO:0000259" key="2">
    <source>
        <dbReference type="PROSITE" id="PS51184"/>
    </source>
</evidence>
<dbReference type="SMART" id="SM00558">
    <property type="entry name" value="JmjC"/>
    <property type="match status" value="1"/>
</dbReference>
<dbReference type="SUPFAM" id="SSF51197">
    <property type="entry name" value="Clavaminate synthase-like"/>
    <property type="match status" value="1"/>
</dbReference>
<gene>
    <name evidence="3" type="ORF">SO694_00238016</name>
</gene>